<organism evidence="6 7">
    <name type="scientific">Palleronia aestuarii</name>
    <dbReference type="NCBI Taxonomy" id="568105"/>
    <lineage>
        <taxon>Bacteria</taxon>
        <taxon>Pseudomonadati</taxon>
        <taxon>Pseudomonadota</taxon>
        <taxon>Alphaproteobacteria</taxon>
        <taxon>Rhodobacterales</taxon>
        <taxon>Roseobacteraceae</taxon>
        <taxon>Palleronia</taxon>
    </lineage>
</organism>
<keyword evidence="4" id="KW-0804">Transcription</keyword>
<proteinExistence type="inferred from homology"/>
<dbReference type="EMBL" id="QKZL01000013">
    <property type="protein sequence ID" value="PZX14505.1"/>
    <property type="molecule type" value="Genomic_DNA"/>
</dbReference>
<evidence type="ECO:0000313" key="7">
    <source>
        <dbReference type="Proteomes" id="UP000248916"/>
    </source>
</evidence>
<keyword evidence="2" id="KW-0805">Transcription regulation</keyword>
<dbReference type="SUPFAM" id="SSF53850">
    <property type="entry name" value="Periplasmic binding protein-like II"/>
    <property type="match status" value="1"/>
</dbReference>
<dbReference type="Gene3D" id="1.10.10.10">
    <property type="entry name" value="Winged helix-like DNA-binding domain superfamily/Winged helix DNA-binding domain"/>
    <property type="match status" value="1"/>
</dbReference>
<dbReference type="PRINTS" id="PR00039">
    <property type="entry name" value="HTHLYSR"/>
</dbReference>
<dbReference type="InterPro" id="IPR036388">
    <property type="entry name" value="WH-like_DNA-bd_sf"/>
</dbReference>
<dbReference type="Gene3D" id="3.40.190.10">
    <property type="entry name" value="Periplasmic binding protein-like II"/>
    <property type="match status" value="2"/>
</dbReference>
<dbReference type="RefSeq" id="WP_170133951.1">
    <property type="nucleotide sequence ID" value="NZ_QKZL01000013.1"/>
</dbReference>
<dbReference type="InterPro" id="IPR036390">
    <property type="entry name" value="WH_DNA-bd_sf"/>
</dbReference>
<dbReference type="PANTHER" id="PTHR30537:SF5">
    <property type="entry name" value="HTH-TYPE TRANSCRIPTIONAL ACTIVATOR TTDR-RELATED"/>
    <property type="match status" value="1"/>
</dbReference>
<keyword evidence="7" id="KW-1185">Reference proteome</keyword>
<reference evidence="6 7" key="1">
    <citation type="submission" date="2018-06" db="EMBL/GenBank/DDBJ databases">
        <title>Genomic Encyclopedia of Archaeal and Bacterial Type Strains, Phase II (KMG-II): from individual species to whole genera.</title>
        <authorList>
            <person name="Goeker M."/>
        </authorList>
    </citation>
    <scope>NUCLEOTIDE SEQUENCE [LARGE SCALE GENOMIC DNA]</scope>
    <source>
        <strain evidence="6 7">DSM 22009</strain>
    </source>
</reference>
<feature type="domain" description="HTH lysR-type" evidence="5">
    <location>
        <begin position="9"/>
        <end position="66"/>
    </location>
</feature>
<dbReference type="Proteomes" id="UP000248916">
    <property type="component" value="Unassembled WGS sequence"/>
</dbReference>
<sequence length="313" mass="33783">MHGLRRDLPSLTSLVAFESAARRESFTRAAAELNVTQAAVSRRIKALETDLGRPLFERSHRRVRLTEAGRRLFEAVTRGFDGIAETVAALPMTGERLTVAASIAFGHFRLLPALSAFRDAHPDVELRVLTEDAWSAPDDGQVDVAIRYGRPPFRGMRVAGALPETIAPVAAPALAARLGALDPGALARPAGFSLIESASPEPSWIGWPRWLARAGWSGAVAEARLRFSSYSDAAYAAMDGQGVALGWTSLLERPLGDGRLALLDIAAMIPEEKHYLLVPEHRPQSADATSFVAWMERTFTRARGAGEPEGNAA</sequence>
<dbReference type="GO" id="GO:0003700">
    <property type="term" value="F:DNA-binding transcription factor activity"/>
    <property type="evidence" value="ECO:0007669"/>
    <property type="project" value="InterPro"/>
</dbReference>
<comment type="similarity">
    <text evidence="1">Belongs to the LysR transcriptional regulatory family.</text>
</comment>
<evidence type="ECO:0000256" key="3">
    <source>
        <dbReference type="ARBA" id="ARBA00023125"/>
    </source>
</evidence>
<name>A0A2W7N252_9RHOB</name>
<dbReference type="Pfam" id="PF03466">
    <property type="entry name" value="LysR_substrate"/>
    <property type="match status" value="1"/>
</dbReference>
<evidence type="ECO:0000313" key="6">
    <source>
        <dbReference type="EMBL" id="PZX14505.1"/>
    </source>
</evidence>
<evidence type="ECO:0000256" key="1">
    <source>
        <dbReference type="ARBA" id="ARBA00009437"/>
    </source>
</evidence>
<protein>
    <submittedName>
        <fullName evidence="6">DNA-binding transcriptional LysR family regulator</fullName>
    </submittedName>
</protein>
<dbReference type="FunFam" id="1.10.10.10:FF:000038">
    <property type="entry name" value="Glycine cleavage system transcriptional activator"/>
    <property type="match status" value="1"/>
</dbReference>
<dbReference type="GO" id="GO:0003677">
    <property type="term" value="F:DNA binding"/>
    <property type="evidence" value="ECO:0007669"/>
    <property type="project" value="UniProtKB-KW"/>
</dbReference>
<dbReference type="SUPFAM" id="SSF46785">
    <property type="entry name" value="Winged helix' DNA-binding domain"/>
    <property type="match status" value="1"/>
</dbReference>
<evidence type="ECO:0000256" key="2">
    <source>
        <dbReference type="ARBA" id="ARBA00023015"/>
    </source>
</evidence>
<dbReference type="InterPro" id="IPR000847">
    <property type="entry name" value="LysR_HTH_N"/>
</dbReference>
<keyword evidence="3 6" id="KW-0238">DNA-binding</keyword>
<dbReference type="Pfam" id="PF00126">
    <property type="entry name" value="HTH_1"/>
    <property type="match status" value="1"/>
</dbReference>
<comment type="caution">
    <text evidence="6">The sequence shown here is derived from an EMBL/GenBank/DDBJ whole genome shotgun (WGS) entry which is preliminary data.</text>
</comment>
<dbReference type="InterPro" id="IPR005119">
    <property type="entry name" value="LysR_subst-bd"/>
</dbReference>
<gene>
    <name evidence="6" type="ORF">LX81_02879</name>
</gene>
<accession>A0A2W7N252</accession>
<dbReference type="PANTHER" id="PTHR30537">
    <property type="entry name" value="HTH-TYPE TRANSCRIPTIONAL REGULATOR"/>
    <property type="match status" value="1"/>
</dbReference>
<evidence type="ECO:0000259" key="5">
    <source>
        <dbReference type="PROSITE" id="PS50931"/>
    </source>
</evidence>
<dbReference type="PROSITE" id="PS50931">
    <property type="entry name" value="HTH_LYSR"/>
    <property type="match status" value="1"/>
</dbReference>
<dbReference type="AlphaFoldDB" id="A0A2W7N252"/>
<evidence type="ECO:0000256" key="4">
    <source>
        <dbReference type="ARBA" id="ARBA00023163"/>
    </source>
</evidence>
<dbReference type="InterPro" id="IPR058163">
    <property type="entry name" value="LysR-type_TF_proteobact-type"/>
</dbReference>